<gene>
    <name evidence="2" type="ORF">SAMN04489757_104105</name>
</gene>
<proteinExistence type="predicted"/>
<evidence type="ECO:0000313" key="2">
    <source>
        <dbReference type="EMBL" id="SFN91817.1"/>
    </source>
</evidence>
<keyword evidence="1" id="KW-1133">Transmembrane helix</keyword>
<accession>A0A1I5CY43</accession>
<dbReference type="Proteomes" id="UP000198806">
    <property type="component" value="Unassembled WGS sequence"/>
</dbReference>
<reference evidence="2 3" key="1">
    <citation type="submission" date="2016-10" db="EMBL/GenBank/DDBJ databases">
        <authorList>
            <person name="de Groot N.N."/>
        </authorList>
    </citation>
    <scope>NUCLEOTIDE SEQUENCE [LARGE SCALE GENOMIC DNA]</scope>
    <source>
        <strain evidence="2 3">DSM 1283</strain>
    </source>
</reference>
<protein>
    <submittedName>
        <fullName evidence="2">Uncharacterized protein</fullName>
    </submittedName>
</protein>
<keyword evidence="1" id="KW-0472">Membrane</keyword>
<dbReference type="EMBL" id="FOWD01000004">
    <property type="protein sequence ID" value="SFN91817.1"/>
    <property type="molecule type" value="Genomic_DNA"/>
</dbReference>
<sequence length="69" mass="7759">MVDAKNNIFAFPIIIDDDLYDNRKTGTVVKIDPSSGLTTLADVNGFTYEFLMPVFAMGMINYIFWQMAG</sequence>
<name>A0A1I5CY43_9FIRM</name>
<dbReference type="STRING" id="1527.SAMN04489757_104105"/>
<dbReference type="OrthoDB" id="9778998at2"/>
<evidence type="ECO:0000313" key="3">
    <source>
        <dbReference type="Proteomes" id="UP000198806"/>
    </source>
</evidence>
<keyword evidence="3" id="KW-1185">Reference proteome</keyword>
<dbReference type="AlphaFoldDB" id="A0A1I5CY43"/>
<keyword evidence="1" id="KW-0812">Transmembrane</keyword>
<evidence type="ECO:0000256" key="1">
    <source>
        <dbReference type="SAM" id="Phobius"/>
    </source>
</evidence>
<dbReference type="RefSeq" id="WP_091684457.1">
    <property type="nucleotide sequence ID" value="NZ_BAABFM010000079.1"/>
</dbReference>
<feature type="transmembrane region" description="Helical" evidence="1">
    <location>
        <begin position="46"/>
        <end position="65"/>
    </location>
</feature>
<organism evidence="2 3">
    <name type="scientific">Anaerocolumna aminovalerica</name>
    <dbReference type="NCBI Taxonomy" id="1527"/>
    <lineage>
        <taxon>Bacteria</taxon>
        <taxon>Bacillati</taxon>
        <taxon>Bacillota</taxon>
        <taxon>Clostridia</taxon>
        <taxon>Lachnospirales</taxon>
        <taxon>Lachnospiraceae</taxon>
        <taxon>Anaerocolumna</taxon>
    </lineage>
</organism>